<dbReference type="Gene3D" id="3.40.50.2000">
    <property type="entry name" value="Glycogen Phosphorylase B"/>
    <property type="match status" value="2"/>
</dbReference>
<proteinExistence type="predicted"/>
<dbReference type="Pfam" id="PF13579">
    <property type="entry name" value="Glyco_trans_4_4"/>
    <property type="match status" value="1"/>
</dbReference>
<feature type="domain" description="Glycosyltransferase subfamily 4-like N-terminal" evidence="1">
    <location>
        <begin position="23"/>
        <end position="208"/>
    </location>
</feature>
<evidence type="ECO:0000259" key="1">
    <source>
        <dbReference type="Pfam" id="PF13579"/>
    </source>
</evidence>
<accession>A0A9X2L0Z3</accession>
<name>A0A9X2L0Z3_9BACT</name>
<sequence>MKNVLFIVYYFPPMGGSGVQRPLKFAKYLRDFGWNPIILCPESGAYHTFDGSLQQEVEDLNLEVHRVEANTPFHRTGQSRREVKVPGTIAKILRWFSTFFFIPDNKKSWIEPGLEKALELVKEKDIDAVFASGPPHSNLMLAQQLKEKTGIPVIMDLRDDWVESHLIKYPTAWHKKKMEQLEIDTLTKANALLTINEEIAWSITSRVLKEVEVIGHGYDPEDFESAGEMASGSPQKLKFLYSGTFYPESTPDSFLKGVHRLLKHNPELKDSIELQFQGGLNSKHWKVIHELDLTSIVLDFGYVDHDLAVKNLMNADVLWLNIGQKKNPEIISLGKTSEYFATRKPVLGLVPEGSAKTMLEKYGKAFIADPYDITEIAGQLSAIVECYQKGSWPEHSDEVVESYNRKKLAGKLAHMLDEISVQ</sequence>
<gene>
    <name evidence="2" type="ORF">NM125_01155</name>
</gene>
<dbReference type="SUPFAM" id="SSF53756">
    <property type="entry name" value="UDP-Glycosyltransferase/glycogen phosphorylase"/>
    <property type="match status" value="1"/>
</dbReference>
<protein>
    <recommendedName>
        <fullName evidence="1">Glycosyltransferase subfamily 4-like N-terminal domain-containing protein</fullName>
    </recommendedName>
</protein>
<dbReference type="AlphaFoldDB" id="A0A9X2L0Z3"/>
<evidence type="ECO:0000313" key="3">
    <source>
        <dbReference type="Proteomes" id="UP001139125"/>
    </source>
</evidence>
<comment type="caution">
    <text evidence="2">The sequence shown here is derived from an EMBL/GenBank/DDBJ whole genome shotgun (WGS) entry which is preliminary data.</text>
</comment>
<dbReference type="RefSeq" id="WP_255132027.1">
    <property type="nucleotide sequence ID" value="NZ_JANDBC010000001.1"/>
</dbReference>
<evidence type="ECO:0000313" key="2">
    <source>
        <dbReference type="EMBL" id="MCP9290182.1"/>
    </source>
</evidence>
<dbReference type="InterPro" id="IPR028098">
    <property type="entry name" value="Glyco_trans_4-like_N"/>
</dbReference>
<dbReference type="Proteomes" id="UP001139125">
    <property type="component" value="Unassembled WGS sequence"/>
</dbReference>
<dbReference type="GO" id="GO:0016757">
    <property type="term" value="F:glycosyltransferase activity"/>
    <property type="evidence" value="ECO:0007669"/>
    <property type="project" value="UniProtKB-ARBA"/>
</dbReference>
<keyword evidence="3" id="KW-1185">Reference proteome</keyword>
<dbReference type="EMBL" id="JANDBC010000001">
    <property type="protein sequence ID" value="MCP9290182.1"/>
    <property type="molecule type" value="Genomic_DNA"/>
</dbReference>
<organism evidence="2 3">
    <name type="scientific">Gracilimonas sediminicola</name>
    <dbReference type="NCBI Taxonomy" id="2952158"/>
    <lineage>
        <taxon>Bacteria</taxon>
        <taxon>Pseudomonadati</taxon>
        <taxon>Balneolota</taxon>
        <taxon>Balneolia</taxon>
        <taxon>Balneolales</taxon>
        <taxon>Balneolaceae</taxon>
        <taxon>Gracilimonas</taxon>
    </lineage>
</organism>
<reference evidence="2" key="1">
    <citation type="submission" date="2022-06" db="EMBL/GenBank/DDBJ databases">
        <title>Gracilimonas sp. CAU 1638 isolated from sea sediment.</title>
        <authorList>
            <person name="Kim W."/>
        </authorList>
    </citation>
    <scope>NUCLEOTIDE SEQUENCE</scope>
    <source>
        <strain evidence="2">CAU 1638</strain>
    </source>
</reference>